<evidence type="ECO:0000313" key="3">
    <source>
        <dbReference type="EMBL" id="GIG93237.1"/>
    </source>
</evidence>
<name>A0ABQ4EES9_9ACTN</name>
<sequence length="360" mass="38065">MVIRLATLPAAAAVAVAAAGDPPTRAAAVVGWTAVGLWSVVYASAVIRTRSRWPTVVDGLVLTGLALATPWTVSQTWLSTGKSWVVPFCTFACVAYQYYERWLLGGCMALAVAAGMVIGTAVGRPDGAVIDGLVTACWSLVITALARLLWTLVRRGGAQADEAVADAARASREREISARIRADELFTNRKLHDTSATTLLLAGLGQTRSVADLLSKRAARDLEFLRALRGNVIPAQSDLIDLLRDLVDVIPLHVRWIADERTSLDPTVAHSLADAAGEALINAARHSGTTSATLSVTRLADGVRVEIRDAGRGFALATVPSTRRGVRESIIARVAAVGGVAVVESGVGCGTLVRLEWRYV</sequence>
<keyword evidence="4" id="KW-1185">Reference proteome</keyword>
<reference evidence="3 4" key="1">
    <citation type="submission" date="2021-01" db="EMBL/GenBank/DDBJ databases">
        <title>Whole genome shotgun sequence of Plantactinospora endophytica NBRC 110450.</title>
        <authorList>
            <person name="Komaki H."/>
            <person name="Tamura T."/>
        </authorList>
    </citation>
    <scope>NUCLEOTIDE SEQUENCE [LARGE SCALE GENOMIC DNA]</scope>
    <source>
        <strain evidence="3 4">NBRC 110450</strain>
    </source>
</reference>
<accession>A0ABQ4EES9</accession>
<evidence type="ECO:0000313" key="4">
    <source>
        <dbReference type="Proteomes" id="UP000646749"/>
    </source>
</evidence>
<evidence type="ECO:0000256" key="1">
    <source>
        <dbReference type="SAM" id="Phobius"/>
    </source>
</evidence>
<feature type="chain" id="PRO_5045357146" description="Signal transduction histidine kinase" evidence="2">
    <location>
        <begin position="20"/>
        <end position="360"/>
    </location>
</feature>
<proteinExistence type="predicted"/>
<dbReference type="InterPro" id="IPR036890">
    <property type="entry name" value="HATPase_C_sf"/>
</dbReference>
<evidence type="ECO:0000256" key="2">
    <source>
        <dbReference type="SAM" id="SignalP"/>
    </source>
</evidence>
<evidence type="ECO:0008006" key="5">
    <source>
        <dbReference type="Google" id="ProtNLM"/>
    </source>
</evidence>
<feature type="signal peptide" evidence="2">
    <location>
        <begin position="1"/>
        <end position="19"/>
    </location>
</feature>
<dbReference type="Proteomes" id="UP000646749">
    <property type="component" value="Unassembled WGS sequence"/>
</dbReference>
<comment type="caution">
    <text evidence="3">The sequence shown here is derived from an EMBL/GenBank/DDBJ whole genome shotgun (WGS) entry which is preliminary data.</text>
</comment>
<gene>
    <name evidence="3" type="ORF">Pen02_81730</name>
</gene>
<keyword evidence="1" id="KW-0472">Membrane</keyword>
<keyword evidence="1" id="KW-1133">Transmembrane helix</keyword>
<dbReference type="SUPFAM" id="SSF55874">
    <property type="entry name" value="ATPase domain of HSP90 chaperone/DNA topoisomerase II/histidine kinase"/>
    <property type="match status" value="1"/>
</dbReference>
<protein>
    <recommendedName>
        <fullName evidence="5">Signal transduction histidine kinase</fullName>
    </recommendedName>
</protein>
<organism evidence="3 4">
    <name type="scientific">Plantactinospora endophytica</name>
    <dbReference type="NCBI Taxonomy" id="673535"/>
    <lineage>
        <taxon>Bacteria</taxon>
        <taxon>Bacillati</taxon>
        <taxon>Actinomycetota</taxon>
        <taxon>Actinomycetes</taxon>
        <taxon>Micromonosporales</taxon>
        <taxon>Micromonosporaceae</taxon>
        <taxon>Plantactinospora</taxon>
    </lineage>
</organism>
<feature type="transmembrane region" description="Helical" evidence="1">
    <location>
        <begin position="103"/>
        <end position="122"/>
    </location>
</feature>
<dbReference type="EMBL" id="BONW01000055">
    <property type="protein sequence ID" value="GIG93237.1"/>
    <property type="molecule type" value="Genomic_DNA"/>
</dbReference>
<dbReference type="Gene3D" id="3.30.565.10">
    <property type="entry name" value="Histidine kinase-like ATPase, C-terminal domain"/>
    <property type="match status" value="1"/>
</dbReference>
<feature type="transmembrane region" description="Helical" evidence="1">
    <location>
        <begin position="29"/>
        <end position="46"/>
    </location>
</feature>
<keyword evidence="1" id="KW-0812">Transmembrane</keyword>
<feature type="transmembrane region" description="Helical" evidence="1">
    <location>
        <begin position="128"/>
        <end position="150"/>
    </location>
</feature>
<keyword evidence="2" id="KW-0732">Signal</keyword>